<dbReference type="Proteomes" id="UP000280861">
    <property type="component" value="Unassembled WGS sequence"/>
</dbReference>
<dbReference type="AlphaFoldDB" id="A0A3P5WSL9"/>
<dbReference type="Pfam" id="PF13350">
    <property type="entry name" value="Y_phosphatase3"/>
    <property type="match status" value="1"/>
</dbReference>
<dbReference type="InterPro" id="IPR029021">
    <property type="entry name" value="Prot-tyrosine_phosphatase-like"/>
</dbReference>
<evidence type="ECO:0000313" key="2">
    <source>
        <dbReference type="EMBL" id="VDC24605.1"/>
    </source>
</evidence>
<protein>
    <recommendedName>
        <fullName evidence="1">Tyrosine specific protein phosphatases domain-containing protein</fullName>
    </recommendedName>
</protein>
<dbReference type="PROSITE" id="PS50056">
    <property type="entry name" value="TYR_PHOSPHATASE_2"/>
    <property type="match status" value="1"/>
</dbReference>
<dbReference type="GO" id="GO:0004721">
    <property type="term" value="F:phosphoprotein phosphatase activity"/>
    <property type="evidence" value="ECO:0007669"/>
    <property type="project" value="InterPro"/>
</dbReference>
<keyword evidence="3" id="KW-1185">Reference proteome</keyword>
<reference evidence="2 3" key="1">
    <citation type="submission" date="2018-11" db="EMBL/GenBank/DDBJ databases">
        <authorList>
            <person name="Criscuolo A."/>
        </authorList>
    </citation>
    <scope>NUCLEOTIDE SEQUENCE [LARGE SCALE GENOMIC DNA]</scope>
    <source>
        <strain evidence="2">AT11b</strain>
    </source>
</reference>
<dbReference type="InterPro" id="IPR026893">
    <property type="entry name" value="Tyr/Ser_Pase_IphP-type"/>
</dbReference>
<name>A0A3P5WSL9_9MICC</name>
<organism evidence="2 3">
    <name type="scientific">Arthrobacter ulcerisalmonis</name>
    <dbReference type="NCBI Taxonomy" id="2483813"/>
    <lineage>
        <taxon>Bacteria</taxon>
        <taxon>Bacillati</taxon>
        <taxon>Actinomycetota</taxon>
        <taxon>Actinomycetes</taxon>
        <taxon>Micrococcales</taxon>
        <taxon>Micrococcaceae</taxon>
        <taxon>Arthrobacter</taxon>
    </lineage>
</organism>
<feature type="domain" description="Tyrosine specific protein phosphatases" evidence="1">
    <location>
        <begin position="118"/>
        <end position="153"/>
    </location>
</feature>
<sequence>MTGVELHGDASGRAMGWDGAVNAWHVSGGIYRMGRREWLTAAGWQDAFDDGIRTVVDLRNQAEVRQRDTDPAVVPDAVEVDVIAAPTEVPGDARFEAICGPYLNNPAHYAANAELFPAQLVGVFRAIAAGAEEGDVVVHCAAGRDRSGMIAAMVQHLAGDSDQDIAAGYERAARGINERYRTHGPPHARERYLKEAELAPLLAVRRELVVRFVRDLDPRTYLLRHGLPAADLDAVCRLAGAAVAP</sequence>
<proteinExistence type="predicted"/>
<dbReference type="InterPro" id="IPR016130">
    <property type="entry name" value="Tyr_Pase_AS"/>
</dbReference>
<dbReference type="SUPFAM" id="SSF52799">
    <property type="entry name" value="(Phosphotyrosine protein) phosphatases II"/>
    <property type="match status" value="1"/>
</dbReference>
<evidence type="ECO:0000313" key="3">
    <source>
        <dbReference type="Proteomes" id="UP000280861"/>
    </source>
</evidence>
<dbReference type="InterPro" id="IPR000387">
    <property type="entry name" value="Tyr_Pase_dom"/>
</dbReference>
<dbReference type="EMBL" id="UXAU01000020">
    <property type="protein sequence ID" value="VDC24605.1"/>
    <property type="molecule type" value="Genomic_DNA"/>
</dbReference>
<accession>A0A3P5WSL9</accession>
<gene>
    <name evidence="2" type="ORF">PSET11_01397</name>
</gene>
<evidence type="ECO:0000259" key="1">
    <source>
        <dbReference type="PROSITE" id="PS50056"/>
    </source>
</evidence>
<dbReference type="PROSITE" id="PS00383">
    <property type="entry name" value="TYR_PHOSPHATASE_1"/>
    <property type="match status" value="1"/>
</dbReference>
<dbReference type="Gene3D" id="3.90.190.10">
    <property type="entry name" value="Protein tyrosine phosphatase superfamily"/>
    <property type="match status" value="1"/>
</dbReference>